<sequence length="200" mass="20101">MPSDPAESAPECEGHGRAEGALECAARAACGGAGSDELPQGAGEGGGSDPDDEPGPSRGADLDPAEVAASLGSVSASLQEQISAISEEMDRMRSELYGEAGLGGIAAELERLKAAGMGDLMGGVGDGGADARHGASSQARGGSALRQRRRVGDGEGSEYEDLRRRVAERTASAGQRRTEPGAVQITRGFSLVLGTAADCC</sequence>
<evidence type="ECO:0000256" key="1">
    <source>
        <dbReference type="SAM" id="MobiDB-lite"/>
    </source>
</evidence>
<gene>
    <name evidence="2" type="ORF">PCOR1329_LOCUS41751</name>
</gene>
<feature type="region of interest" description="Disordered" evidence="1">
    <location>
        <begin position="124"/>
        <end position="181"/>
    </location>
</feature>
<keyword evidence="3" id="KW-1185">Reference proteome</keyword>
<name>A0ABN9TUM1_9DINO</name>
<proteinExistence type="predicted"/>
<reference evidence="2" key="1">
    <citation type="submission" date="2023-10" db="EMBL/GenBank/DDBJ databases">
        <authorList>
            <person name="Chen Y."/>
            <person name="Shah S."/>
            <person name="Dougan E. K."/>
            <person name="Thang M."/>
            <person name="Chan C."/>
        </authorList>
    </citation>
    <scope>NUCLEOTIDE SEQUENCE [LARGE SCALE GENOMIC DNA]</scope>
</reference>
<evidence type="ECO:0000313" key="2">
    <source>
        <dbReference type="EMBL" id="CAK0848921.1"/>
    </source>
</evidence>
<protein>
    <submittedName>
        <fullName evidence="2">Uncharacterized protein</fullName>
    </submittedName>
</protein>
<dbReference type="Proteomes" id="UP001189429">
    <property type="component" value="Unassembled WGS sequence"/>
</dbReference>
<feature type="compositionally biased region" description="Low complexity" evidence="1">
    <location>
        <begin position="65"/>
        <end position="74"/>
    </location>
</feature>
<accession>A0ABN9TUM1</accession>
<comment type="caution">
    <text evidence="2">The sequence shown here is derived from an EMBL/GenBank/DDBJ whole genome shotgun (WGS) entry which is preliminary data.</text>
</comment>
<dbReference type="EMBL" id="CAUYUJ010015021">
    <property type="protein sequence ID" value="CAK0848921.1"/>
    <property type="molecule type" value="Genomic_DNA"/>
</dbReference>
<evidence type="ECO:0000313" key="3">
    <source>
        <dbReference type="Proteomes" id="UP001189429"/>
    </source>
</evidence>
<feature type="region of interest" description="Disordered" evidence="1">
    <location>
        <begin position="30"/>
        <end position="74"/>
    </location>
</feature>
<organism evidence="2 3">
    <name type="scientific">Prorocentrum cordatum</name>
    <dbReference type="NCBI Taxonomy" id="2364126"/>
    <lineage>
        <taxon>Eukaryota</taxon>
        <taxon>Sar</taxon>
        <taxon>Alveolata</taxon>
        <taxon>Dinophyceae</taxon>
        <taxon>Prorocentrales</taxon>
        <taxon>Prorocentraceae</taxon>
        <taxon>Prorocentrum</taxon>
    </lineage>
</organism>